<comment type="caution">
    <text evidence="3">The sequence shown here is derived from an EMBL/GenBank/DDBJ whole genome shotgun (WGS) entry which is preliminary data.</text>
</comment>
<dbReference type="InterPro" id="IPR041137">
    <property type="entry name" value="ZIP4_N"/>
</dbReference>
<protein>
    <submittedName>
        <fullName evidence="3">Zinc transporter ZIP12</fullName>
    </submittedName>
</protein>
<evidence type="ECO:0000313" key="4">
    <source>
        <dbReference type="Proteomes" id="UP000314294"/>
    </source>
</evidence>
<evidence type="ECO:0000259" key="2">
    <source>
        <dbReference type="Pfam" id="PF18292"/>
    </source>
</evidence>
<sequence length="204" mass="22794">MEFSGSAPTLLLLLLLGQLEVRGHERGSLQEALGALNLPLATGEKPQLHKNHTGVLIAKLLREVHCAERTGTSQDVCDKCLTPEVALSVLEDDGKAYLTEEDYRQISTVLLYYIINLQDLCVSNAASLSSSSSSSSFGNMEFYLLALTNLHPAEDDLFLSLRETESILQLINQYYDPPNRDASSDLQVRHFYLSLWHLKNMIRI</sequence>
<feature type="domain" description="Zinc transporter ZIP4 N-terminal" evidence="2">
    <location>
        <begin position="56"/>
        <end position="181"/>
    </location>
</feature>
<accession>A0A4Z2GWG3</accession>
<dbReference type="AlphaFoldDB" id="A0A4Z2GWG3"/>
<dbReference type="Proteomes" id="UP000314294">
    <property type="component" value="Unassembled WGS sequence"/>
</dbReference>
<keyword evidence="4" id="KW-1185">Reference proteome</keyword>
<proteinExistence type="predicted"/>
<gene>
    <name evidence="3" type="primary">SLC39A12_1</name>
    <name evidence="3" type="ORF">EYF80_031834</name>
</gene>
<dbReference type="OrthoDB" id="200954at2759"/>
<reference evidence="3 4" key="1">
    <citation type="submission" date="2019-03" db="EMBL/GenBank/DDBJ databases">
        <title>First draft genome of Liparis tanakae, snailfish: a comprehensive survey of snailfish specific genes.</title>
        <authorList>
            <person name="Kim W."/>
            <person name="Song I."/>
            <person name="Jeong J.-H."/>
            <person name="Kim D."/>
            <person name="Kim S."/>
            <person name="Ryu S."/>
            <person name="Song J.Y."/>
            <person name="Lee S.K."/>
        </authorList>
    </citation>
    <scope>NUCLEOTIDE SEQUENCE [LARGE SCALE GENOMIC DNA]</scope>
    <source>
        <tissue evidence="3">Muscle</tissue>
    </source>
</reference>
<organism evidence="3 4">
    <name type="scientific">Liparis tanakae</name>
    <name type="common">Tanaka's snailfish</name>
    <dbReference type="NCBI Taxonomy" id="230148"/>
    <lineage>
        <taxon>Eukaryota</taxon>
        <taxon>Metazoa</taxon>
        <taxon>Chordata</taxon>
        <taxon>Craniata</taxon>
        <taxon>Vertebrata</taxon>
        <taxon>Euteleostomi</taxon>
        <taxon>Actinopterygii</taxon>
        <taxon>Neopterygii</taxon>
        <taxon>Teleostei</taxon>
        <taxon>Neoteleostei</taxon>
        <taxon>Acanthomorphata</taxon>
        <taxon>Eupercaria</taxon>
        <taxon>Perciformes</taxon>
        <taxon>Cottioidei</taxon>
        <taxon>Cottales</taxon>
        <taxon>Liparidae</taxon>
        <taxon>Liparis</taxon>
    </lineage>
</organism>
<dbReference type="Pfam" id="PF18292">
    <property type="entry name" value="ZIP4_domain"/>
    <property type="match status" value="1"/>
</dbReference>
<dbReference type="EMBL" id="SRLO01000393">
    <property type="protein sequence ID" value="TNN57918.1"/>
    <property type="molecule type" value="Genomic_DNA"/>
</dbReference>
<keyword evidence="1" id="KW-0732">Signal</keyword>
<feature type="signal peptide" evidence="1">
    <location>
        <begin position="1"/>
        <end position="23"/>
    </location>
</feature>
<evidence type="ECO:0000256" key="1">
    <source>
        <dbReference type="SAM" id="SignalP"/>
    </source>
</evidence>
<evidence type="ECO:0000313" key="3">
    <source>
        <dbReference type="EMBL" id="TNN57918.1"/>
    </source>
</evidence>
<feature type="chain" id="PRO_5021279411" evidence="1">
    <location>
        <begin position="24"/>
        <end position="204"/>
    </location>
</feature>
<name>A0A4Z2GWG3_9TELE</name>